<name>A0A096HPH4_COMTE</name>
<feature type="transmembrane region" description="Helical" evidence="1">
    <location>
        <begin position="6"/>
        <end position="25"/>
    </location>
</feature>
<sequence>MISKTTFAIFSVVLVALNAAGYYYLDKKIDKRLSQIPNIAVVDLTKLASSYPQGATPQEVDALMVQTNNGILKLKEAGYLVIDAGAVLAAPQDIIVDQELFK</sequence>
<protein>
    <submittedName>
        <fullName evidence="2">Uncharacterized protein</fullName>
    </submittedName>
</protein>
<organism evidence="2 3">
    <name type="scientific">Comamonas testosteroni</name>
    <name type="common">Pseudomonas testosteroni</name>
    <dbReference type="NCBI Taxonomy" id="285"/>
    <lineage>
        <taxon>Bacteria</taxon>
        <taxon>Pseudomonadati</taxon>
        <taxon>Pseudomonadota</taxon>
        <taxon>Betaproteobacteria</taxon>
        <taxon>Burkholderiales</taxon>
        <taxon>Comamonadaceae</taxon>
        <taxon>Comamonas</taxon>
    </lineage>
</organism>
<reference evidence="2 3" key="1">
    <citation type="submission" date="2013-09" db="EMBL/GenBank/DDBJ databases">
        <title>High correlation between genotypes and phenotypes of environmental bacteria Comamonas testosteroni strains.</title>
        <authorList>
            <person name="Liu L."/>
            <person name="Zhu W."/>
            <person name="Xia X."/>
            <person name="Xu B."/>
            <person name="Luo M."/>
            <person name="Wang G."/>
        </authorList>
    </citation>
    <scope>NUCLEOTIDE SEQUENCE [LARGE SCALE GENOMIC DNA]</scope>
    <source>
        <strain evidence="2 3">JL40</strain>
    </source>
</reference>
<dbReference type="Proteomes" id="UP000029553">
    <property type="component" value="Unassembled WGS sequence"/>
</dbReference>
<keyword evidence="1" id="KW-1133">Transmembrane helix</keyword>
<accession>A0A096HPH4</accession>
<keyword evidence="1" id="KW-0812">Transmembrane</keyword>
<dbReference type="AlphaFoldDB" id="A0A096HPH4"/>
<keyword evidence="1" id="KW-0472">Membrane</keyword>
<gene>
    <name evidence="2" type="ORF">P353_08425</name>
</gene>
<dbReference type="RefSeq" id="WP_034367694.1">
    <property type="nucleotide sequence ID" value="NZ_AWOR01000037.1"/>
</dbReference>
<comment type="caution">
    <text evidence="2">The sequence shown here is derived from an EMBL/GenBank/DDBJ whole genome shotgun (WGS) entry which is preliminary data.</text>
</comment>
<dbReference type="EMBL" id="AWOR01000037">
    <property type="protein sequence ID" value="KGH30877.1"/>
    <property type="molecule type" value="Genomic_DNA"/>
</dbReference>
<evidence type="ECO:0000313" key="2">
    <source>
        <dbReference type="EMBL" id="KGH30877.1"/>
    </source>
</evidence>
<evidence type="ECO:0000313" key="3">
    <source>
        <dbReference type="Proteomes" id="UP000029553"/>
    </source>
</evidence>
<evidence type="ECO:0000256" key="1">
    <source>
        <dbReference type="SAM" id="Phobius"/>
    </source>
</evidence>
<proteinExistence type="predicted"/>